<sequence>MGKNSKYETHLFSGVVVTQNLSGQYLPKQDAKPNFWRTGKHTKGHFTTIGQVFLTENGQAVAVLSMQQLAFNQRHNYTPLQRWTSASVDMQYLNQWLT</sequence>
<comment type="caution">
    <text evidence="2">The sequence shown here is derived from an EMBL/GenBank/DDBJ whole genome shotgun (WGS) entry which is preliminary data.</text>
</comment>
<gene>
    <name evidence="2" type="ORF">LCIT_04330</name>
</gene>
<protein>
    <recommendedName>
        <fullName evidence="1">DUF7671 domain-containing protein</fullName>
    </recommendedName>
</protein>
<reference evidence="2 3" key="1">
    <citation type="submission" date="2019-04" db="EMBL/GenBank/DDBJ databases">
        <title>A pseudo-fructophilic Leuconostoc citreum strain F192-5 isolated from peel of satsuma mandarin: the first report for isolation and characterization of strain-dependent fructophilic-like characteristics.</title>
        <authorList>
            <person name="Maeno S."/>
            <person name="Tanizawa Y."/>
            <person name="Kajikawa A."/>
            <person name="Kanesaki Y."/>
            <person name="Kubota E."/>
            <person name="Arita M."/>
            <person name="Leon D."/>
            <person name="Endo A."/>
        </authorList>
    </citation>
    <scope>NUCLEOTIDE SEQUENCE [LARGE SCALE GENOMIC DNA]</scope>
    <source>
        <strain evidence="2 3">F192-5</strain>
    </source>
</reference>
<dbReference type="RefSeq" id="WP_004904731.1">
    <property type="nucleotide sequence ID" value="NZ_BJJW01000002.1"/>
</dbReference>
<accession>A0A5A5TXD4</accession>
<dbReference type="AlphaFoldDB" id="A0A5A5TXD4"/>
<dbReference type="InterPro" id="IPR056088">
    <property type="entry name" value="DUF7671"/>
</dbReference>
<dbReference type="Pfam" id="PF24710">
    <property type="entry name" value="DUF7671"/>
    <property type="match status" value="1"/>
</dbReference>
<evidence type="ECO:0000313" key="2">
    <source>
        <dbReference type="EMBL" id="GDZ83191.1"/>
    </source>
</evidence>
<proteinExistence type="predicted"/>
<dbReference type="OMA" id="KHTKGKY"/>
<name>A0A5A5TXD4_LEUCI</name>
<organism evidence="2 3">
    <name type="scientific">Leuconostoc citreum</name>
    <dbReference type="NCBI Taxonomy" id="33964"/>
    <lineage>
        <taxon>Bacteria</taxon>
        <taxon>Bacillati</taxon>
        <taxon>Bacillota</taxon>
        <taxon>Bacilli</taxon>
        <taxon>Lactobacillales</taxon>
        <taxon>Lactobacillaceae</taxon>
        <taxon>Leuconostoc</taxon>
    </lineage>
</organism>
<feature type="domain" description="DUF7671" evidence="1">
    <location>
        <begin position="5"/>
        <end position="96"/>
    </location>
</feature>
<dbReference type="Proteomes" id="UP000323274">
    <property type="component" value="Unassembled WGS sequence"/>
</dbReference>
<evidence type="ECO:0000313" key="3">
    <source>
        <dbReference type="Proteomes" id="UP000323274"/>
    </source>
</evidence>
<dbReference type="EMBL" id="BJJW01000002">
    <property type="protein sequence ID" value="GDZ83191.1"/>
    <property type="molecule type" value="Genomic_DNA"/>
</dbReference>
<evidence type="ECO:0000259" key="1">
    <source>
        <dbReference type="Pfam" id="PF24710"/>
    </source>
</evidence>